<sequence>MKKIFKVLITMVSIVLLSCNCFAADLTTPVDEVVIEPVVTVDSYNVSLSLSNSNAICTVKVEPSVAQISKIVVAEQLVNKGGDVKDSYNKTITAISTRVSFCHVFKLSAHSTYHIKYSIKTYKSGKLKDSISGTSSSVKY</sequence>
<organism evidence="2 3">
    <name type="scientific">Aminicella lysinilytica</name>
    <dbReference type="NCBI Taxonomy" id="433323"/>
    <lineage>
        <taxon>Bacteria</taxon>
        <taxon>Bacillati</taxon>
        <taxon>Bacillota</taxon>
        <taxon>Clostridia</taxon>
        <taxon>Peptostreptococcales</taxon>
        <taxon>Anaerovoracaceae</taxon>
        <taxon>Aminicella</taxon>
    </lineage>
</organism>
<name>A0A4R6Q2F9_9FIRM</name>
<evidence type="ECO:0000313" key="3">
    <source>
        <dbReference type="Proteomes" id="UP000295500"/>
    </source>
</evidence>
<gene>
    <name evidence="2" type="ORF">EV211_11412</name>
</gene>
<evidence type="ECO:0000313" key="2">
    <source>
        <dbReference type="EMBL" id="TDP56438.1"/>
    </source>
</evidence>
<dbReference type="PROSITE" id="PS51257">
    <property type="entry name" value="PROKAR_LIPOPROTEIN"/>
    <property type="match status" value="1"/>
</dbReference>
<evidence type="ECO:0000256" key="1">
    <source>
        <dbReference type="SAM" id="SignalP"/>
    </source>
</evidence>
<proteinExistence type="predicted"/>
<accession>A0A4R6Q2F9</accession>
<keyword evidence="1" id="KW-0732">Signal</keyword>
<dbReference type="RefSeq" id="WP_133528310.1">
    <property type="nucleotide sequence ID" value="NZ_SNXO01000014.1"/>
</dbReference>
<comment type="caution">
    <text evidence="2">The sequence shown here is derived from an EMBL/GenBank/DDBJ whole genome shotgun (WGS) entry which is preliminary data.</text>
</comment>
<dbReference type="Proteomes" id="UP000295500">
    <property type="component" value="Unassembled WGS sequence"/>
</dbReference>
<feature type="signal peptide" evidence="1">
    <location>
        <begin position="1"/>
        <end position="23"/>
    </location>
</feature>
<dbReference type="EMBL" id="SNXO01000014">
    <property type="protein sequence ID" value="TDP56438.1"/>
    <property type="molecule type" value="Genomic_DNA"/>
</dbReference>
<feature type="chain" id="PRO_5020304620" evidence="1">
    <location>
        <begin position="24"/>
        <end position="140"/>
    </location>
</feature>
<reference evidence="2 3" key="1">
    <citation type="submission" date="2019-03" db="EMBL/GenBank/DDBJ databases">
        <title>Genomic Encyclopedia of Type Strains, Phase IV (KMG-IV): sequencing the most valuable type-strain genomes for metagenomic binning, comparative biology and taxonomic classification.</title>
        <authorList>
            <person name="Goeker M."/>
        </authorList>
    </citation>
    <scope>NUCLEOTIDE SEQUENCE [LARGE SCALE GENOMIC DNA]</scope>
    <source>
        <strain evidence="2 3">DSM 28287</strain>
    </source>
</reference>
<dbReference type="AlphaFoldDB" id="A0A4R6Q2F9"/>
<protein>
    <submittedName>
        <fullName evidence="2">Uncharacterized protein</fullName>
    </submittedName>
</protein>
<keyword evidence="3" id="KW-1185">Reference proteome</keyword>